<dbReference type="PROSITE" id="PS00640">
    <property type="entry name" value="THIOL_PROTEASE_ASN"/>
    <property type="match status" value="1"/>
</dbReference>
<reference evidence="4" key="1">
    <citation type="submission" date="2019-05" db="EMBL/GenBank/DDBJ databases">
        <title>Annotation for the trematode Paragonimus heterotremus.</title>
        <authorList>
            <person name="Choi Y.-J."/>
        </authorList>
    </citation>
    <scope>NUCLEOTIDE SEQUENCE</scope>
    <source>
        <strain evidence="4">LC</strain>
    </source>
</reference>
<protein>
    <submittedName>
        <fullName evidence="4">Cysteine proteinase</fullName>
    </submittedName>
</protein>
<feature type="domain" description="Peptidase C1A papain C-terminal" evidence="3">
    <location>
        <begin position="1"/>
        <end position="135"/>
    </location>
</feature>
<dbReference type="InterPro" id="IPR000668">
    <property type="entry name" value="Peptidase_C1A_C"/>
</dbReference>
<dbReference type="InterPro" id="IPR013128">
    <property type="entry name" value="Peptidase_C1A"/>
</dbReference>
<name>A0A8J4SNU0_9TREM</name>
<organism evidence="4 5">
    <name type="scientific">Paragonimus heterotremus</name>
    <dbReference type="NCBI Taxonomy" id="100268"/>
    <lineage>
        <taxon>Eukaryota</taxon>
        <taxon>Metazoa</taxon>
        <taxon>Spiralia</taxon>
        <taxon>Lophotrochozoa</taxon>
        <taxon>Platyhelminthes</taxon>
        <taxon>Trematoda</taxon>
        <taxon>Digenea</taxon>
        <taxon>Plagiorchiida</taxon>
        <taxon>Troglotremata</taxon>
        <taxon>Troglotrematidae</taxon>
        <taxon>Paragonimus</taxon>
    </lineage>
</organism>
<dbReference type="GO" id="GO:0008234">
    <property type="term" value="F:cysteine-type peptidase activity"/>
    <property type="evidence" value="ECO:0007669"/>
    <property type="project" value="InterPro"/>
</dbReference>
<dbReference type="PROSITE" id="PS00639">
    <property type="entry name" value="THIOL_PROTEASE_HIS"/>
    <property type="match status" value="1"/>
</dbReference>
<evidence type="ECO:0000259" key="3">
    <source>
        <dbReference type="SMART" id="SM00645"/>
    </source>
</evidence>
<dbReference type="OrthoDB" id="387093at2759"/>
<dbReference type="InterPro" id="IPR038765">
    <property type="entry name" value="Papain-like_cys_pep_sf"/>
</dbReference>
<dbReference type="SMART" id="SM00645">
    <property type="entry name" value="Pept_C1"/>
    <property type="match status" value="1"/>
</dbReference>
<evidence type="ECO:0000313" key="5">
    <source>
        <dbReference type="Proteomes" id="UP000748531"/>
    </source>
</evidence>
<evidence type="ECO:0000256" key="2">
    <source>
        <dbReference type="ARBA" id="ARBA00023157"/>
    </source>
</evidence>
<dbReference type="Proteomes" id="UP000748531">
    <property type="component" value="Unassembled WGS sequence"/>
</dbReference>
<keyword evidence="5" id="KW-1185">Reference proteome</keyword>
<dbReference type="GO" id="GO:0006508">
    <property type="term" value="P:proteolysis"/>
    <property type="evidence" value="ECO:0007669"/>
    <property type="project" value="InterPro"/>
</dbReference>
<proteinExistence type="inferred from homology"/>
<dbReference type="SUPFAM" id="SSF54001">
    <property type="entry name" value="Cysteine proteinases"/>
    <property type="match status" value="1"/>
</dbReference>
<dbReference type="Pfam" id="PF00112">
    <property type="entry name" value="Peptidase_C1"/>
    <property type="match status" value="1"/>
</dbReference>
<dbReference type="InterPro" id="IPR025661">
    <property type="entry name" value="Pept_asp_AS"/>
</dbReference>
<comment type="similarity">
    <text evidence="1">Belongs to the peptidase C1 family.</text>
</comment>
<dbReference type="Gene3D" id="3.90.70.10">
    <property type="entry name" value="Cysteine proteinases"/>
    <property type="match status" value="1"/>
</dbReference>
<dbReference type="CDD" id="cd02248">
    <property type="entry name" value="Peptidase_C1A"/>
    <property type="match status" value="1"/>
</dbReference>
<sequence length="137" mass="15307">MGGLEAQEDYPYVGREQKCRLDKSKLLAKINGSIVLEKDEGKQAAWLAEHGPMSTSLNANYLQYYRSGISHPSKDECDPEELNHAVLTVGYGTKNGIPYWIIKNSWGTSWGENGYFRLYRGDGTCGIEQDVSSAIIR</sequence>
<keyword evidence="2" id="KW-1015">Disulfide bond</keyword>
<evidence type="ECO:0000256" key="1">
    <source>
        <dbReference type="ARBA" id="ARBA00008455"/>
    </source>
</evidence>
<dbReference type="AlphaFoldDB" id="A0A8J4SNU0"/>
<dbReference type="InterPro" id="IPR025660">
    <property type="entry name" value="Pept_his_AS"/>
</dbReference>
<dbReference type="InterPro" id="IPR039417">
    <property type="entry name" value="Peptidase_C1A_papain-like"/>
</dbReference>
<gene>
    <name evidence="4" type="ORF">PHET_06013</name>
</gene>
<dbReference type="EMBL" id="LUCH01003161">
    <property type="protein sequence ID" value="KAF5400470.1"/>
    <property type="molecule type" value="Genomic_DNA"/>
</dbReference>
<comment type="caution">
    <text evidence="4">The sequence shown here is derived from an EMBL/GenBank/DDBJ whole genome shotgun (WGS) entry which is preliminary data.</text>
</comment>
<dbReference type="PANTHER" id="PTHR12411">
    <property type="entry name" value="CYSTEINE PROTEASE FAMILY C1-RELATED"/>
    <property type="match status" value="1"/>
</dbReference>
<evidence type="ECO:0000313" key="4">
    <source>
        <dbReference type="EMBL" id="KAF5400470.1"/>
    </source>
</evidence>
<accession>A0A8J4SNU0</accession>